<sequence>MKSSLEPTQASGFEKNRMVFGIQIPKGGVNLFVSQTNKHFQKLTLS</sequence>
<dbReference type="AlphaFoldDB" id="Q17VL3"/>
<dbReference type="Proteomes" id="UP000000775">
    <property type="component" value="Chromosome"/>
</dbReference>
<reference evidence="1 2" key="1">
    <citation type="journal article" date="2006" name="PLoS Genet.">
        <title>Who ate whom? Adaptive Helicobacter genomic changes that accompanied a host jump from early humans to large felines.</title>
        <authorList>
            <person name="Eppinger M."/>
            <person name="Baar C."/>
            <person name="Linz B."/>
            <person name="Raddatz G."/>
            <person name="Lanz C."/>
            <person name="Keller H."/>
            <person name="Morelli G."/>
            <person name="Gressmann H."/>
            <person name="Achtman M."/>
            <person name="Schuster S.C."/>
        </authorList>
    </citation>
    <scope>NUCLEOTIDE SEQUENCE [LARGE SCALE GENOMIC DNA]</scope>
    <source>
        <strain evidence="1 2">Sheeba</strain>
    </source>
</reference>
<dbReference type="RefSeq" id="WP_011578396.1">
    <property type="nucleotide sequence ID" value="NC_008229.1"/>
</dbReference>
<dbReference type="GeneID" id="91961859"/>
<organism evidence="1 2">
    <name type="scientific">Helicobacter acinonychis (strain Sheeba)</name>
    <dbReference type="NCBI Taxonomy" id="382638"/>
    <lineage>
        <taxon>Bacteria</taxon>
        <taxon>Pseudomonadati</taxon>
        <taxon>Campylobacterota</taxon>
        <taxon>Epsilonproteobacteria</taxon>
        <taxon>Campylobacterales</taxon>
        <taxon>Helicobacteraceae</taxon>
        <taxon>Helicobacter</taxon>
    </lineage>
</organism>
<dbReference type="KEGG" id="hac:Hac_1602"/>
<gene>
    <name evidence="1" type="primary">Hac prophage II orf1</name>
    <name evidence="1" type="ordered locus">Hac_1602</name>
</gene>
<proteinExistence type="predicted"/>
<dbReference type="STRING" id="382638.Hac_1602"/>
<name>Q17VL3_HELAH</name>
<evidence type="ECO:0000313" key="1">
    <source>
        <dbReference type="EMBL" id="CAK00313.1"/>
    </source>
</evidence>
<dbReference type="EMBL" id="AM260522">
    <property type="protein sequence ID" value="CAK00313.1"/>
    <property type="molecule type" value="Genomic_DNA"/>
</dbReference>
<dbReference type="HOGENOM" id="CLU_3184417_0_0_7"/>
<keyword evidence="2" id="KW-1185">Reference proteome</keyword>
<accession>Q17VL3</accession>
<evidence type="ECO:0000313" key="2">
    <source>
        <dbReference type="Proteomes" id="UP000000775"/>
    </source>
</evidence>
<protein>
    <submittedName>
        <fullName evidence="1">Uncharacterized protein</fullName>
    </submittedName>
</protein>